<dbReference type="OrthoDB" id="33505at2157"/>
<dbReference type="GO" id="GO:0003677">
    <property type="term" value="F:DNA binding"/>
    <property type="evidence" value="ECO:0007669"/>
    <property type="project" value="UniProtKB-KW"/>
</dbReference>
<sequence>MQNSSLVILSYKIKHDYDVKEFLSSYRCLLQRAIDEIWDKIEWKRKGKRLIPTIPKSRDFKRNLRNKLLKDWSYASHYVDSAIKTAYSILNSWRKNYLRGKRGRNKPTVKRKFVRVKETLYTFRDDKIKVTVEPRKTYLEFDLSRIWFKKKVEGCNLGELILKENELIITFRKPVERNPKKKIAWDLNLLSMDGFCDRGWIKVDLKLLYTLHITYENKRRKIQSLSKTKPKTAKRLMEKYSKRYRNKVKDFLHKLTTKLAEEFKDYELGFENLDKQGMYNDRRTHNRVISKQNWKQIVFLMSYKSRIKLLNPKNSTKTCPRCGGKMKHRKGQVLECKCGLKINRQLNASINLYLKMWGFPPSMKVWEEVILPILRRSGVTLKGDETDDMLPMNPEGAEVDVSQGGRTSVTKSAEPQKTSLRSKETLKRRRSE</sequence>
<evidence type="ECO:0000256" key="2">
    <source>
        <dbReference type="ARBA" id="ARBA00022578"/>
    </source>
</evidence>
<dbReference type="PaxDb" id="589924-Ferp_0075"/>
<keyword evidence="3" id="KW-0238">DNA-binding</keyword>
<feature type="domain" description="Cas12f1-like TNB" evidence="7">
    <location>
        <begin position="303"/>
        <end position="352"/>
    </location>
</feature>
<dbReference type="GeneID" id="8777567"/>
<evidence type="ECO:0000313" key="8">
    <source>
        <dbReference type="EMBL" id="ADC64265.1"/>
    </source>
</evidence>
<dbReference type="Proteomes" id="UP000002613">
    <property type="component" value="Chromosome"/>
</dbReference>
<feature type="compositionally biased region" description="Polar residues" evidence="5">
    <location>
        <begin position="404"/>
        <end position="419"/>
    </location>
</feature>
<keyword evidence="2" id="KW-0815">Transposition</keyword>
<dbReference type="STRING" id="589924.Ferp_0075"/>
<dbReference type="Pfam" id="PF01385">
    <property type="entry name" value="OrfB_IS605"/>
    <property type="match status" value="1"/>
</dbReference>
<evidence type="ECO:0000259" key="6">
    <source>
        <dbReference type="Pfam" id="PF01385"/>
    </source>
</evidence>
<dbReference type="eggNOG" id="arCOG00679">
    <property type="taxonomic scope" value="Archaea"/>
</dbReference>
<evidence type="ECO:0000256" key="3">
    <source>
        <dbReference type="ARBA" id="ARBA00023125"/>
    </source>
</evidence>
<keyword evidence="9" id="KW-1185">Reference proteome</keyword>
<dbReference type="GO" id="GO:0006310">
    <property type="term" value="P:DNA recombination"/>
    <property type="evidence" value="ECO:0007669"/>
    <property type="project" value="UniProtKB-KW"/>
</dbReference>
<proteinExistence type="inferred from homology"/>
<keyword evidence="4" id="KW-0233">DNA recombination</keyword>
<evidence type="ECO:0000256" key="5">
    <source>
        <dbReference type="SAM" id="MobiDB-lite"/>
    </source>
</evidence>
<reference evidence="9" key="1">
    <citation type="submission" date="2010-02" db="EMBL/GenBank/DDBJ databases">
        <title>Complete sequence of Ferroglobus placidus DSM 10642.</title>
        <authorList>
            <consortium name="US DOE Joint Genome Institute"/>
            <person name="Lucas S."/>
            <person name="Copeland A."/>
            <person name="Lapidus A."/>
            <person name="Cheng J.-F."/>
            <person name="Bruce D."/>
            <person name="Goodwin L."/>
            <person name="Pitluck S."/>
            <person name="Saunders E."/>
            <person name="Brettin T."/>
            <person name="Detter J.C."/>
            <person name="Han C."/>
            <person name="Tapia R."/>
            <person name="Larimer F."/>
            <person name="Land M."/>
            <person name="Hauser L."/>
            <person name="Kyrpides N."/>
            <person name="Ivanova N."/>
            <person name="Holmes D."/>
            <person name="Lovley D."/>
            <person name="Kyrpides N."/>
            <person name="Anderson I.J."/>
            <person name="Woyke T."/>
        </authorList>
    </citation>
    <scope>NUCLEOTIDE SEQUENCE [LARGE SCALE GENOMIC DNA]</scope>
    <source>
        <strain evidence="9">DSM 10642 / AEDII12DO</strain>
    </source>
</reference>
<reference evidence="8 9" key="2">
    <citation type="journal article" date="2011" name="Stand. Genomic Sci.">
        <title>Complete genome sequence of Ferroglobus placidus AEDII12DO.</title>
        <authorList>
            <person name="Anderson I."/>
            <person name="Risso C."/>
            <person name="Holmes D."/>
            <person name="Lucas S."/>
            <person name="Copeland A."/>
            <person name="Lapidus A."/>
            <person name="Cheng J.F."/>
            <person name="Bruce D."/>
            <person name="Goodwin L."/>
            <person name="Pitluck S."/>
            <person name="Saunders E."/>
            <person name="Brettin T."/>
            <person name="Detter J.C."/>
            <person name="Han C."/>
            <person name="Tapia R."/>
            <person name="Larimer F."/>
            <person name="Land M."/>
            <person name="Hauser L."/>
            <person name="Woyke T."/>
            <person name="Lovley D."/>
            <person name="Kyrpides N."/>
            <person name="Ivanova N."/>
        </authorList>
    </citation>
    <scope>NUCLEOTIDE SEQUENCE [LARGE SCALE GENOMIC DNA]</scope>
    <source>
        <strain evidence="9">DSM 10642 / AEDII12DO</strain>
    </source>
</reference>
<evidence type="ECO:0000256" key="1">
    <source>
        <dbReference type="ARBA" id="ARBA00008761"/>
    </source>
</evidence>
<dbReference type="KEGG" id="fpl:Ferp_0075"/>
<dbReference type="AlphaFoldDB" id="D3S129"/>
<feature type="domain" description="Probable transposase IS891/IS1136/IS1341" evidence="6">
    <location>
        <begin position="176"/>
        <end position="279"/>
    </location>
</feature>
<evidence type="ECO:0000313" key="9">
    <source>
        <dbReference type="Proteomes" id="UP000002613"/>
    </source>
</evidence>
<evidence type="ECO:0000256" key="4">
    <source>
        <dbReference type="ARBA" id="ARBA00023172"/>
    </source>
</evidence>
<evidence type="ECO:0000259" key="7">
    <source>
        <dbReference type="Pfam" id="PF07282"/>
    </source>
</evidence>
<comment type="similarity">
    <text evidence="1">In the C-terminal section; belongs to the transposase 35 family.</text>
</comment>
<protein>
    <submittedName>
        <fullName evidence="8">Transposase, IS605 OrfB family</fullName>
    </submittedName>
</protein>
<feature type="region of interest" description="Disordered" evidence="5">
    <location>
        <begin position="383"/>
        <end position="432"/>
    </location>
</feature>
<dbReference type="HOGENOM" id="CLU_032903_3_4_2"/>
<dbReference type="RefSeq" id="WP_012964614.1">
    <property type="nucleotide sequence ID" value="NC_013849.1"/>
</dbReference>
<dbReference type="Pfam" id="PF07282">
    <property type="entry name" value="Cas12f1-like_TNB"/>
    <property type="match status" value="1"/>
</dbReference>
<gene>
    <name evidence="8" type="ordered locus">Ferp_0075</name>
</gene>
<name>D3S129_FERPA</name>
<accession>D3S129</accession>
<dbReference type="InterPro" id="IPR010095">
    <property type="entry name" value="Cas12f1-like_TNB"/>
</dbReference>
<dbReference type="InterPro" id="IPR001959">
    <property type="entry name" value="Transposase"/>
</dbReference>
<organism evidence="8 9">
    <name type="scientific">Ferroglobus placidus (strain DSM 10642 / AEDII12DO)</name>
    <dbReference type="NCBI Taxonomy" id="589924"/>
    <lineage>
        <taxon>Archaea</taxon>
        <taxon>Methanobacteriati</taxon>
        <taxon>Methanobacteriota</taxon>
        <taxon>Archaeoglobi</taxon>
        <taxon>Archaeoglobales</taxon>
        <taxon>Archaeoglobaceae</taxon>
        <taxon>Ferroglobus</taxon>
    </lineage>
</organism>
<dbReference type="GO" id="GO:0032196">
    <property type="term" value="P:transposition"/>
    <property type="evidence" value="ECO:0007669"/>
    <property type="project" value="UniProtKB-KW"/>
</dbReference>
<dbReference type="EMBL" id="CP001899">
    <property type="protein sequence ID" value="ADC64265.1"/>
    <property type="molecule type" value="Genomic_DNA"/>
</dbReference>